<feature type="transmembrane region" description="Helical" evidence="1">
    <location>
        <begin position="42"/>
        <end position="60"/>
    </location>
</feature>
<accession>A0AA48H3F0</accession>
<evidence type="ECO:0000256" key="1">
    <source>
        <dbReference type="SAM" id="Phobius"/>
    </source>
</evidence>
<proteinExistence type="predicted"/>
<keyword evidence="3" id="KW-1185">Reference proteome</keyword>
<dbReference type="Proteomes" id="UP001337723">
    <property type="component" value="Chromosome"/>
</dbReference>
<dbReference type="KEGG" id="rmai:MACH21_07940"/>
<feature type="transmembrane region" description="Helical" evidence="1">
    <location>
        <begin position="66"/>
        <end position="85"/>
    </location>
</feature>
<name>A0AA48H3F0_9RHOB</name>
<organism evidence="2 3">
    <name type="scientific">Roseicyclus marinus</name>
    <dbReference type="NCBI Taxonomy" id="2161673"/>
    <lineage>
        <taxon>Bacteria</taxon>
        <taxon>Pseudomonadati</taxon>
        <taxon>Pseudomonadota</taxon>
        <taxon>Alphaproteobacteria</taxon>
        <taxon>Rhodobacterales</taxon>
        <taxon>Roseobacteraceae</taxon>
        <taxon>Roseicyclus</taxon>
    </lineage>
</organism>
<gene>
    <name evidence="2" type="ORF">MACH21_07940</name>
</gene>
<evidence type="ECO:0000313" key="2">
    <source>
        <dbReference type="EMBL" id="BDW84617.1"/>
    </source>
</evidence>
<dbReference type="Pfam" id="PF10003">
    <property type="entry name" value="DUF2244"/>
    <property type="match status" value="1"/>
</dbReference>
<protein>
    <recommendedName>
        <fullName evidence="4">DUF2244 domain-containing protein</fullName>
    </recommendedName>
</protein>
<keyword evidence="1" id="KW-0472">Membrane</keyword>
<keyword evidence="1" id="KW-0812">Transmembrane</keyword>
<dbReference type="InterPro" id="IPR019253">
    <property type="entry name" value="DUF2244_TM"/>
</dbReference>
<dbReference type="RefSeq" id="WP_338274620.1">
    <property type="nucleotide sequence ID" value="NZ_AP027266.1"/>
</dbReference>
<keyword evidence="1" id="KW-1133">Transmembrane helix</keyword>
<reference evidence="2 3" key="1">
    <citation type="submission" date="2023-01" db="EMBL/GenBank/DDBJ databases">
        <title>Complete genome sequence of Roseicyclus marinus strain Dej080120_10.</title>
        <authorList>
            <person name="Ueki S."/>
            <person name="Maruyama F."/>
        </authorList>
    </citation>
    <scope>NUCLEOTIDE SEQUENCE [LARGE SCALE GENOMIC DNA]</scope>
    <source>
        <strain evidence="2 3">Dej080120_10</strain>
    </source>
</reference>
<sequence length="175" mass="19825">MPVEIENLNGAPDKTGALFREGHGTPRLRLTLRPHKSLTPEGFVWFIGLTAALISVPLFAILGTAVFWALLPFLGAAVWGIWAALKRNWRDHDIYEEVVVWDDLIRLERHEPRRPPRDWEANPYWVRVVLHARGGPVPQYLTLQGGDREVELGAFLTPPERVGLKDTLERALRAA</sequence>
<evidence type="ECO:0008006" key="4">
    <source>
        <dbReference type="Google" id="ProtNLM"/>
    </source>
</evidence>
<evidence type="ECO:0000313" key="3">
    <source>
        <dbReference type="Proteomes" id="UP001337723"/>
    </source>
</evidence>
<dbReference type="AlphaFoldDB" id="A0AA48H3F0"/>
<dbReference type="EMBL" id="AP027266">
    <property type="protein sequence ID" value="BDW84617.1"/>
    <property type="molecule type" value="Genomic_DNA"/>
</dbReference>